<accession>A0ABV5ZF47</accession>
<dbReference type="InterPro" id="IPR029062">
    <property type="entry name" value="Class_I_gatase-like"/>
</dbReference>
<dbReference type="CDD" id="cd01745">
    <property type="entry name" value="GATase1_2"/>
    <property type="match status" value="1"/>
</dbReference>
<dbReference type="Proteomes" id="UP001589628">
    <property type="component" value="Unassembled WGS sequence"/>
</dbReference>
<evidence type="ECO:0000313" key="3">
    <source>
        <dbReference type="Proteomes" id="UP001589628"/>
    </source>
</evidence>
<dbReference type="GO" id="GO:0016787">
    <property type="term" value="F:hydrolase activity"/>
    <property type="evidence" value="ECO:0007669"/>
    <property type="project" value="UniProtKB-KW"/>
</dbReference>
<dbReference type="PANTHER" id="PTHR43235">
    <property type="entry name" value="GLUTAMINE AMIDOTRANSFERASE PB2B2.05-RELATED"/>
    <property type="match status" value="1"/>
</dbReference>
<dbReference type="Gene3D" id="3.40.50.880">
    <property type="match status" value="1"/>
</dbReference>
<dbReference type="RefSeq" id="WP_245593674.1">
    <property type="nucleotide sequence ID" value="NZ_JBHLZN010000007.1"/>
</dbReference>
<gene>
    <name evidence="2" type="ORF">ACFFLH_15975</name>
</gene>
<dbReference type="EMBL" id="JBHLZN010000007">
    <property type="protein sequence ID" value="MFB9887913.1"/>
    <property type="molecule type" value="Genomic_DNA"/>
</dbReference>
<organism evidence="2 3">
    <name type="scientific">Balneatrix alpica</name>
    <dbReference type="NCBI Taxonomy" id="75684"/>
    <lineage>
        <taxon>Bacteria</taxon>
        <taxon>Pseudomonadati</taxon>
        <taxon>Pseudomonadota</taxon>
        <taxon>Gammaproteobacteria</taxon>
        <taxon>Oceanospirillales</taxon>
        <taxon>Balneatrichaceae</taxon>
        <taxon>Balneatrix</taxon>
    </lineage>
</organism>
<evidence type="ECO:0000256" key="1">
    <source>
        <dbReference type="SAM" id="MobiDB-lite"/>
    </source>
</evidence>
<keyword evidence="2" id="KW-0378">Hydrolase</keyword>
<keyword evidence="3" id="KW-1185">Reference proteome</keyword>
<name>A0ABV5ZF47_9GAMM</name>
<dbReference type="PANTHER" id="PTHR43235:SF1">
    <property type="entry name" value="GLUTAMINE AMIDOTRANSFERASE PB2B2.05-RELATED"/>
    <property type="match status" value="1"/>
</dbReference>
<dbReference type="SUPFAM" id="SSF52317">
    <property type="entry name" value="Class I glutamine amidotransferase-like"/>
    <property type="match status" value="1"/>
</dbReference>
<dbReference type="InterPro" id="IPR044668">
    <property type="entry name" value="PuuD-like"/>
</dbReference>
<dbReference type="InterPro" id="IPR011697">
    <property type="entry name" value="Peptidase_C26"/>
</dbReference>
<proteinExistence type="predicted"/>
<protein>
    <submittedName>
        <fullName evidence="2">Gamma-glutamyl-gamma-aminobutyrate hydrolase family protein</fullName>
    </submittedName>
</protein>
<reference evidence="2 3" key="1">
    <citation type="submission" date="2024-09" db="EMBL/GenBank/DDBJ databases">
        <authorList>
            <person name="Sun Q."/>
            <person name="Mori K."/>
        </authorList>
    </citation>
    <scope>NUCLEOTIDE SEQUENCE [LARGE SCALE GENOMIC DNA]</scope>
    <source>
        <strain evidence="2 3">ATCC 51285</strain>
    </source>
</reference>
<evidence type="ECO:0000313" key="2">
    <source>
        <dbReference type="EMBL" id="MFB9887913.1"/>
    </source>
</evidence>
<comment type="caution">
    <text evidence="2">The sequence shown here is derived from an EMBL/GenBank/DDBJ whole genome shotgun (WGS) entry which is preliminary data.</text>
</comment>
<dbReference type="Pfam" id="PF07722">
    <property type="entry name" value="Peptidase_C26"/>
    <property type="match status" value="1"/>
</dbReference>
<sequence>MITIRQQEQPELRNIMTTSLPLIGIQADVIRQGEAPFHAVGEKYINAVAHGGPALPVLLPGRGAGLELAPLDGSHPLDAWLDRLDGLFLPGSPSNIEPHHYQGSPSLPGTQHDPQRDASSLALIRAARQRGMPVLAVCRGFQELNVALGGTLHQRVHEVSGYQDHREDKDAPRAQQYRPAHSIHLSQGGWFSQWLDGAEQWQVNSLHAQGIDRLADDLIVEARAHDGLIEAVRLNDANQFMVGVQWHPEWQWQDDALSRALFARFAEAARAYRARGGPT</sequence>
<dbReference type="PROSITE" id="PS51273">
    <property type="entry name" value="GATASE_TYPE_1"/>
    <property type="match status" value="1"/>
</dbReference>
<feature type="region of interest" description="Disordered" evidence="1">
    <location>
        <begin position="93"/>
        <end position="117"/>
    </location>
</feature>